<protein>
    <submittedName>
        <fullName evidence="3">Adhesin</fullName>
    </submittedName>
</protein>
<accession>A0A6L4XW77</accession>
<evidence type="ECO:0000256" key="2">
    <source>
        <dbReference type="SAM" id="SignalP"/>
    </source>
</evidence>
<feature type="chain" id="PRO_5044425852" evidence="2">
    <location>
        <begin position="24"/>
        <end position="141"/>
    </location>
</feature>
<dbReference type="AlphaFoldDB" id="A0A6L4XW77"/>
<evidence type="ECO:0000256" key="1">
    <source>
        <dbReference type="ARBA" id="ARBA00022729"/>
    </source>
</evidence>
<evidence type="ECO:0000313" key="3">
    <source>
        <dbReference type="EMBL" id="QMS39127.1"/>
    </source>
</evidence>
<evidence type="ECO:0000313" key="4">
    <source>
        <dbReference type="Proteomes" id="UP000514533"/>
    </source>
</evidence>
<keyword evidence="1 2" id="KW-0732">Signal</keyword>
<dbReference type="InterPro" id="IPR008966">
    <property type="entry name" value="Adhesion_dom_sf"/>
</dbReference>
<dbReference type="InterPro" id="IPR037028">
    <property type="entry name" value="Dr_adhesin_sf"/>
</dbReference>
<reference evidence="3 4" key="1">
    <citation type="submission" date="2020-06" db="EMBL/GenBank/DDBJ databases">
        <title>REHAB project genomes.</title>
        <authorList>
            <person name="Shaw L.P."/>
        </authorList>
    </citation>
    <scope>NUCLEOTIDE SEQUENCE [LARGE SCALE GENOMIC DNA]</scope>
    <source>
        <strain evidence="3 4">RHB01-C20</strain>
    </source>
</reference>
<organism evidence="3 4">
    <name type="scientific">Escherichia coli</name>
    <dbReference type="NCBI Taxonomy" id="562"/>
    <lineage>
        <taxon>Bacteria</taxon>
        <taxon>Pseudomonadati</taxon>
        <taxon>Pseudomonadota</taxon>
        <taxon>Gammaproteobacteria</taxon>
        <taxon>Enterobacterales</taxon>
        <taxon>Enterobacteriaceae</taxon>
        <taxon>Escherichia</taxon>
    </lineage>
</organism>
<dbReference type="Gene3D" id="2.60.40.1570">
    <property type="entry name" value="Dr adhesin"/>
    <property type="match status" value="1"/>
</dbReference>
<proteinExistence type="predicted"/>
<dbReference type="InterPro" id="IPR008394">
    <property type="entry name" value="AfaD"/>
</dbReference>
<dbReference type="CDD" id="cd18776">
    <property type="entry name" value="AfaD-like"/>
    <property type="match status" value="1"/>
</dbReference>
<gene>
    <name evidence="3" type="ORF">HVV39_14375</name>
</gene>
<dbReference type="RefSeq" id="WP_033813181.1">
    <property type="nucleotide sequence ID" value="NZ_BFFU01000070.1"/>
</dbReference>
<feature type="signal peptide" evidence="2">
    <location>
        <begin position="1"/>
        <end position="23"/>
    </location>
</feature>
<dbReference type="Proteomes" id="UP000514533">
    <property type="component" value="Chromosome"/>
</dbReference>
<dbReference type="Pfam" id="PF05775">
    <property type="entry name" value="AfaD"/>
    <property type="match status" value="1"/>
</dbReference>
<name>A0A6L4XW77_ECOLX</name>
<sequence>MKKSILTVLTGVVLMVSGGHAQAEELNIVPHKGMTGELRDGMKIATGRIICREAHTGFHIRINARQQESRPGHYIIQGRRDSRHELRVRIAGEGWSPSVTGGQEGMVSYGQREQGVFDVVADGRQRVEADEYIYSVTGECL</sequence>
<dbReference type="EMBL" id="CP055981">
    <property type="protein sequence ID" value="QMS39127.1"/>
    <property type="molecule type" value="Genomic_DNA"/>
</dbReference>
<dbReference type="SUPFAM" id="SSF49401">
    <property type="entry name" value="Bacterial adhesins"/>
    <property type="match status" value="1"/>
</dbReference>